<proteinExistence type="predicted"/>
<name>A0A512JPB2_9HYPH</name>
<accession>A0A512JPB2</accession>
<evidence type="ECO:0000313" key="3">
    <source>
        <dbReference type="Proteomes" id="UP000321750"/>
    </source>
</evidence>
<comment type="caution">
    <text evidence="2">The sequence shown here is derived from an EMBL/GenBank/DDBJ whole genome shotgun (WGS) entry which is preliminary data.</text>
</comment>
<reference evidence="2 3" key="1">
    <citation type="submission" date="2019-07" db="EMBL/GenBank/DDBJ databases">
        <title>Whole genome shotgun sequence of Methylobacterium gnaphalii NBRC 107716.</title>
        <authorList>
            <person name="Hosoyama A."/>
            <person name="Uohara A."/>
            <person name="Ohji S."/>
            <person name="Ichikawa N."/>
        </authorList>
    </citation>
    <scope>NUCLEOTIDE SEQUENCE [LARGE SCALE GENOMIC DNA]</scope>
    <source>
        <strain evidence="2 3">NBRC 107716</strain>
    </source>
</reference>
<feature type="region of interest" description="Disordered" evidence="1">
    <location>
        <begin position="67"/>
        <end position="87"/>
    </location>
</feature>
<sequence>MRLKQQVILVSEVYCRAVGRSENRVSTVVFGAGHRIKGLRQGKRMSSDGLEDGLAWFSSHWPPEVEWPSQVTRPATAPPDGQADNDS</sequence>
<keyword evidence="3" id="KW-1185">Reference proteome</keyword>
<evidence type="ECO:0000313" key="2">
    <source>
        <dbReference type="EMBL" id="GEP11796.1"/>
    </source>
</evidence>
<dbReference type="OrthoDB" id="7874425at2"/>
<dbReference type="Proteomes" id="UP000321750">
    <property type="component" value="Unassembled WGS sequence"/>
</dbReference>
<dbReference type="RefSeq" id="WP_147048208.1">
    <property type="nucleotide sequence ID" value="NZ_BJZV01000023.1"/>
</dbReference>
<evidence type="ECO:0000256" key="1">
    <source>
        <dbReference type="SAM" id="MobiDB-lite"/>
    </source>
</evidence>
<dbReference type="EMBL" id="BJZV01000023">
    <property type="protein sequence ID" value="GEP11796.1"/>
    <property type="molecule type" value="Genomic_DNA"/>
</dbReference>
<protein>
    <submittedName>
        <fullName evidence="2">Uncharacterized protein</fullName>
    </submittedName>
</protein>
<gene>
    <name evidence="2" type="ORF">MGN01_36410</name>
</gene>
<dbReference type="AlphaFoldDB" id="A0A512JPB2"/>
<organism evidence="2 3">
    <name type="scientific">Methylobacterium gnaphalii</name>
    <dbReference type="NCBI Taxonomy" id="1010610"/>
    <lineage>
        <taxon>Bacteria</taxon>
        <taxon>Pseudomonadati</taxon>
        <taxon>Pseudomonadota</taxon>
        <taxon>Alphaproteobacteria</taxon>
        <taxon>Hyphomicrobiales</taxon>
        <taxon>Methylobacteriaceae</taxon>
        <taxon>Methylobacterium</taxon>
    </lineage>
</organism>